<evidence type="ECO:0000313" key="4">
    <source>
        <dbReference type="EMBL" id="CAB5229343.1"/>
    </source>
</evidence>
<gene>
    <name evidence="2" type="ORF">UFOVP1014_9</name>
    <name evidence="3" type="ORF">UFOVP1368_37</name>
    <name evidence="4" type="ORF">UFOVP1552_44</name>
    <name evidence="1" type="ORF">UFOVP933_6</name>
</gene>
<evidence type="ECO:0000313" key="2">
    <source>
        <dbReference type="EMBL" id="CAB4177534.1"/>
    </source>
</evidence>
<proteinExistence type="predicted"/>
<accession>A0A6J5PQQ3</accession>
<dbReference type="EMBL" id="LR796869">
    <property type="protein sequence ID" value="CAB4171595.1"/>
    <property type="molecule type" value="Genomic_DNA"/>
</dbReference>
<name>A0A6J5PQQ3_9CAUD</name>
<protein>
    <submittedName>
        <fullName evidence="1">Uncharacterized protein</fullName>
    </submittedName>
</protein>
<dbReference type="EMBL" id="LR797317">
    <property type="protein sequence ID" value="CAB4202797.1"/>
    <property type="molecule type" value="Genomic_DNA"/>
</dbReference>
<dbReference type="EMBL" id="LR796952">
    <property type="protein sequence ID" value="CAB4177534.1"/>
    <property type="molecule type" value="Genomic_DNA"/>
</dbReference>
<organism evidence="1">
    <name type="scientific">uncultured Caudovirales phage</name>
    <dbReference type="NCBI Taxonomy" id="2100421"/>
    <lineage>
        <taxon>Viruses</taxon>
        <taxon>Duplodnaviria</taxon>
        <taxon>Heunggongvirae</taxon>
        <taxon>Uroviricota</taxon>
        <taxon>Caudoviricetes</taxon>
        <taxon>Peduoviridae</taxon>
        <taxon>Maltschvirus</taxon>
        <taxon>Maltschvirus maltsch</taxon>
    </lineage>
</organism>
<reference evidence="1" key="1">
    <citation type="submission" date="2020-05" db="EMBL/GenBank/DDBJ databases">
        <authorList>
            <person name="Chiriac C."/>
            <person name="Salcher M."/>
            <person name="Ghai R."/>
            <person name="Kavagutti S V."/>
        </authorList>
    </citation>
    <scope>NUCLEOTIDE SEQUENCE</scope>
</reference>
<sequence length="85" mass="9630">MASFEQEELWRSAKALASDKAANTVLDRLEQRAIDEWKQSDPEDLGGRDAAYFMVRAIAAFRGELNALASEPDITRFNSRLKRVN</sequence>
<dbReference type="EMBL" id="LR798398">
    <property type="protein sequence ID" value="CAB5229343.1"/>
    <property type="molecule type" value="Genomic_DNA"/>
</dbReference>
<evidence type="ECO:0000313" key="3">
    <source>
        <dbReference type="EMBL" id="CAB4202797.1"/>
    </source>
</evidence>
<evidence type="ECO:0000313" key="1">
    <source>
        <dbReference type="EMBL" id="CAB4171595.1"/>
    </source>
</evidence>